<accession>A0ABV2QDA9</accession>
<dbReference type="EMBL" id="JBEPSH010000008">
    <property type="protein sequence ID" value="MET4578990.1"/>
    <property type="molecule type" value="Genomic_DNA"/>
</dbReference>
<feature type="compositionally biased region" description="Basic and acidic residues" evidence="1">
    <location>
        <begin position="157"/>
        <end position="166"/>
    </location>
</feature>
<evidence type="ECO:0000313" key="2">
    <source>
        <dbReference type="EMBL" id="MET4578990.1"/>
    </source>
</evidence>
<name>A0ABV2QDA9_9BURK</name>
<evidence type="ECO:0008006" key="4">
    <source>
        <dbReference type="Google" id="ProtNLM"/>
    </source>
</evidence>
<protein>
    <recommendedName>
        <fullName evidence="4">Lipoprotein</fullName>
    </recommendedName>
</protein>
<keyword evidence="3" id="KW-1185">Reference proteome</keyword>
<gene>
    <name evidence="2" type="ORF">ABIE13_004113</name>
</gene>
<dbReference type="Proteomes" id="UP001549320">
    <property type="component" value="Unassembled WGS sequence"/>
</dbReference>
<feature type="region of interest" description="Disordered" evidence="1">
    <location>
        <begin position="48"/>
        <end position="68"/>
    </location>
</feature>
<reference evidence="2 3" key="1">
    <citation type="submission" date="2024-06" db="EMBL/GenBank/DDBJ databases">
        <title>Sorghum-associated microbial communities from plants grown in Nebraska, USA.</title>
        <authorList>
            <person name="Schachtman D."/>
        </authorList>
    </citation>
    <scope>NUCLEOTIDE SEQUENCE [LARGE SCALE GENOMIC DNA]</scope>
    <source>
        <strain evidence="2 3">2709</strain>
    </source>
</reference>
<comment type="caution">
    <text evidence="2">The sequence shown here is derived from an EMBL/GenBank/DDBJ whole genome shotgun (WGS) entry which is preliminary data.</text>
</comment>
<evidence type="ECO:0000256" key="1">
    <source>
        <dbReference type="SAM" id="MobiDB-lite"/>
    </source>
</evidence>
<dbReference type="RefSeq" id="WP_354446693.1">
    <property type="nucleotide sequence ID" value="NZ_JBEPSH010000008.1"/>
</dbReference>
<feature type="region of interest" description="Disordered" evidence="1">
    <location>
        <begin position="149"/>
        <end position="178"/>
    </location>
</feature>
<evidence type="ECO:0000313" key="3">
    <source>
        <dbReference type="Proteomes" id="UP001549320"/>
    </source>
</evidence>
<sequence length="286" mass="30606">MHLDLRLLSLHLASLVAGKPPTRQSAKFFLATTAIACLTACGGGGSDGGDDGGPGSNPGTPPQPGTSSAACFNESNYREGTVSVVELDAIDPGGRVFKTRVTTTTGPRESFANARPIRFLQSSFIYATGTIGEERHYMDLVDGREIRYGSRNGNENTDPRYGRKTNEPPIVRPVAMNPGETTESTTVVKTVQGVNDEIRHEETVTSKITYVGREAISTPMGTINACKFSGSSRVVYPDGSGLTQLSEQWIAADGPYRGQELKLVLQDSQQPGSAQIFATKITYTPK</sequence>
<proteinExistence type="predicted"/>
<organism evidence="2 3">
    <name type="scientific">Ottowia thiooxydans</name>
    <dbReference type="NCBI Taxonomy" id="219182"/>
    <lineage>
        <taxon>Bacteria</taxon>
        <taxon>Pseudomonadati</taxon>
        <taxon>Pseudomonadota</taxon>
        <taxon>Betaproteobacteria</taxon>
        <taxon>Burkholderiales</taxon>
        <taxon>Comamonadaceae</taxon>
        <taxon>Ottowia</taxon>
    </lineage>
</organism>